<name>A0A9P8ATX4_9AGAR</name>
<comment type="caution">
    <text evidence="2">The sequence shown here is derived from an EMBL/GenBank/DDBJ whole genome shotgun (WGS) entry which is preliminary data.</text>
</comment>
<sequence length="90" mass="9921">MFSSLAPWSLARFSTGWPPPFATKLPVVSRVASFVSSFIADKQPPTDIESQYFTIRPSLHPPSFNTPSTTPPPPPPTFLVSSSYTFYDTP</sequence>
<dbReference type="Proteomes" id="UP000812287">
    <property type="component" value="Unassembled WGS sequence"/>
</dbReference>
<reference evidence="2" key="1">
    <citation type="submission" date="2020-11" db="EMBL/GenBank/DDBJ databases">
        <title>Adaptations for nitrogen fixation in a non-lichenized fungal sporocarp promotes dispersal by wood-feeding termites.</title>
        <authorList>
            <consortium name="DOE Joint Genome Institute"/>
            <person name="Koch R.A."/>
            <person name="Yoon G."/>
            <person name="Arayal U."/>
            <person name="Lail K."/>
            <person name="Amirebrahimi M."/>
            <person name="Labutti K."/>
            <person name="Lipzen A."/>
            <person name="Riley R."/>
            <person name="Barry K."/>
            <person name="Henrissat B."/>
            <person name="Grigoriev I.V."/>
            <person name="Herr J.R."/>
            <person name="Aime M.C."/>
        </authorList>
    </citation>
    <scope>NUCLEOTIDE SEQUENCE</scope>
    <source>
        <strain evidence="2">MCA 3950</strain>
    </source>
</reference>
<organism evidence="2 3">
    <name type="scientific">Guyanagaster necrorhizus</name>
    <dbReference type="NCBI Taxonomy" id="856835"/>
    <lineage>
        <taxon>Eukaryota</taxon>
        <taxon>Fungi</taxon>
        <taxon>Dikarya</taxon>
        <taxon>Basidiomycota</taxon>
        <taxon>Agaricomycotina</taxon>
        <taxon>Agaricomycetes</taxon>
        <taxon>Agaricomycetidae</taxon>
        <taxon>Agaricales</taxon>
        <taxon>Marasmiineae</taxon>
        <taxon>Physalacriaceae</taxon>
        <taxon>Guyanagaster</taxon>
    </lineage>
</organism>
<evidence type="ECO:0000313" key="2">
    <source>
        <dbReference type="EMBL" id="KAG7447874.1"/>
    </source>
</evidence>
<protein>
    <submittedName>
        <fullName evidence="2">Uncharacterized protein</fullName>
    </submittedName>
</protein>
<feature type="region of interest" description="Disordered" evidence="1">
    <location>
        <begin position="58"/>
        <end position="90"/>
    </location>
</feature>
<proteinExistence type="predicted"/>
<dbReference type="AlphaFoldDB" id="A0A9P8ATX4"/>
<evidence type="ECO:0000256" key="1">
    <source>
        <dbReference type="SAM" id="MobiDB-lite"/>
    </source>
</evidence>
<dbReference type="RefSeq" id="XP_043041374.1">
    <property type="nucleotide sequence ID" value="XM_043177055.1"/>
</dbReference>
<dbReference type="EMBL" id="MU250531">
    <property type="protein sequence ID" value="KAG7447874.1"/>
    <property type="molecule type" value="Genomic_DNA"/>
</dbReference>
<feature type="compositionally biased region" description="Polar residues" evidence="1">
    <location>
        <begin position="79"/>
        <end position="90"/>
    </location>
</feature>
<dbReference type="GeneID" id="66099342"/>
<keyword evidence="3" id="KW-1185">Reference proteome</keyword>
<accession>A0A9P8ATX4</accession>
<gene>
    <name evidence="2" type="ORF">BT62DRAFT_1004646</name>
</gene>
<evidence type="ECO:0000313" key="3">
    <source>
        <dbReference type="Proteomes" id="UP000812287"/>
    </source>
</evidence>